<evidence type="ECO:0000256" key="4">
    <source>
        <dbReference type="ARBA" id="ARBA00024484"/>
    </source>
</evidence>
<evidence type="ECO:0000256" key="2">
    <source>
        <dbReference type="ARBA" id="ARBA00022832"/>
    </source>
</evidence>
<keyword evidence="3" id="KW-0443">Lipid metabolism</keyword>
<proteinExistence type="predicted"/>
<dbReference type="InterPro" id="IPR000873">
    <property type="entry name" value="AMP-dep_synth/lig_dom"/>
</dbReference>
<accession>A0A936F080</accession>
<dbReference type="GO" id="GO:0004467">
    <property type="term" value="F:long-chain fatty acid-CoA ligase activity"/>
    <property type="evidence" value="ECO:0007669"/>
    <property type="project" value="UniProtKB-EC"/>
</dbReference>
<dbReference type="SUPFAM" id="SSF56801">
    <property type="entry name" value="Acetyl-CoA synthetase-like"/>
    <property type="match status" value="1"/>
</dbReference>
<comment type="caution">
    <text evidence="6">The sequence shown here is derived from an EMBL/GenBank/DDBJ whole genome shotgun (WGS) entry which is preliminary data.</text>
</comment>
<dbReference type="Pfam" id="PF00501">
    <property type="entry name" value="AMP-binding"/>
    <property type="match status" value="1"/>
</dbReference>
<dbReference type="InterPro" id="IPR020845">
    <property type="entry name" value="AMP-binding_CS"/>
</dbReference>
<dbReference type="AlphaFoldDB" id="A0A936F080"/>
<evidence type="ECO:0000256" key="3">
    <source>
        <dbReference type="ARBA" id="ARBA00023098"/>
    </source>
</evidence>
<dbReference type="PROSITE" id="PS00455">
    <property type="entry name" value="AMP_BINDING"/>
    <property type="match status" value="1"/>
</dbReference>
<dbReference type="GO" id="GO:0016020">
    <property type="term" value="C:membrane"/>
    <property type="evidence" value="ECO:0007669"/>
    <property type="project" value="TreeGrafter"/>
</dbReference>
<dbReference type="PANTHER" id="PTHR43272:SF32">
    <property type="entry name" value="AMP-DEPENDENT SYNTHETASE_LIGASE DOMAIN-CONTAINING PROTEIN"/>
    <property type="match status" value="1"/>
</dbReference>
<protein>
    <submittedName>
        <fullName evidence="6">Long-chain fatty acid--CoA ligase</fullName>
    </submittedName>
</protein>
<keyword evidence="1 6" id="KW-0436">Ligase</keyword>
<evidence type="ECO:0000259" key="5">
    <source>
        <dbReference type="Pfam" id="PF00501"/>
    </source>
</evidence>
<evidence type="ECO:0000313" key="7">
    <source>
        <dbReference type="Proteomes" id="UP000709959"/>
    </source>
</evidence>
<name>A0A936F080_9BACT</name>
<feature type="domain" description="AMP-dependent synthetase/ligase" evidence="5">
    <location>
        <begin position="18"/>
        <end position="431"/>
    </location>
</feature>
<comment type="catalytic activity">
    <reaction evidence="4">
        <text>a long-chain fatty acid + ATP + CoA = a long-chain fatty acyl-CoA + AMP + diphosphate</text>
        <dbReference type="Rhea" id="RHEA:15421"/>
        <dbReference type="ChEBI" id="CHEBI:30616"/>
        <dbReference type="ChEBI" id="CHEBI:33019"/>
        <dbReference type="ChEBI" id="CHEBI:57287"/>
        <dbReference type="ChEBI" id="CHEBI:57560"/>
        <dbReference type="ChEBI" id="CHEBI:83139"/>
        <dbReference type="ChEBI" id="CHEBI:456215"/>
        <dbReference type="EC" id="6.2.1.3"/>
    </reaction>
    <physiologicalReaction direction="left-to-right" evidence="4">
        <dbReference type="Rhea" id="RHEA:15422"/>
    </physiologicalReaction>
</comment>
<organism evidence="6 7">
    <name type="scientific">Candidatus Geothrix odensensis</name>
    <dbReference type="NCBI Taxonomy" id="2954440"/>
    <lineage>
        <taxon>Bacteria</taxon>
        <taxon>Pseudomonadati</taxon>
        <taxon>Acidobacteriota</taxon>
        <taxon>Holophagae</taxon>
        <taxon>Holophagales</taxon>
        <taxon>Holophagaceae</taxon>
        <taxon>Geothrix</taxon>
    </lineage>
</organism>
<dbReference type="Pfam" id="PF23562">
    <property type="entry name" value="AMP-binding_C_3"/>
    <property type="match status" value="1"/>
</dbReference>
<dbReference type="CDD" id="cd05907">
    <property type="entry name" value="VL_LC_FACS_like"/>
    <property type="match status" value="1"/>
</dbReference>
<sequence length="607" mass="67331">MAQPIETIAQLFYQAVGRNLPDALAYKRNGSYVPISHVELVALVERLALAMAARGLKYGDRVAIMSENRPEWAIADLACALQGLPDVTIYATLNAPQAGYILKDSQSRWVLCSDRVQLDKVLAQWDQLPQLEAAVLFDGDLPEGTGRNLVRWATLLEEGQAMEARRPEVRGWADQRKPSDVLTLIYTSGTTGDPKGAVLTHGNLASNVVTSLEAVKMEEGHRCLSFLPLTHIFERMAGHFLMLHIGASIYYAESVNTVPADLLEVRPTVLASVPRIYEKVYGRIYDGVASASLVKRLIFHWSMVAGRRIVTQLYQGKTPGGWSGFCYGIARKLVFDKISARLGGRLRLAVSGGAPLGGKIMEFFWIVGVPILEGYGLTETSPVITINRFGEVLPGCVGRPLYKDWNGRPFVKIADDGEILCQGPNIMVGYWNNEQATREAIGADGYFHTGDIGHQDDQGRLYITDRKKELIVTSGGKKIAPQPIENLLKADKYISQAVLIGDQRNFISALIVPNFDSLARWAGYKKLHFATHAELIQNPMALAKLGSRLERVNEHLSNYERIKKFILLDHEMTLEGGQLTPSLKVKRRVVNQMYADRIEAMYAEPKG</sequence>
<evidence type="ECO:0000256" key="1">
    <source>
        <dbReference type="ARBA" id="ARBA00022598"/>
    </source>
</evidence>
<dbReference type="Proteomes" id="UP000709959">
    <property type="component" value="Unassembled WGS sequence"/>
</dbReference>
<evidence type="ECO:0000313" key="6">
    <source>
        <dbReference type="EMBL" id="MBK8571571.1"/>
    </source>
</evidence>
<reference evidence="6 7" key="1">
    <citation type="submission" date="2020-10" db="EMBL/GenBank/DDBJ databases">
        <title>Connecting structure to function with the recovery of over 1000 high-quality activated sludge metagenome-assembled genomes encoding full-length rRNA genes using long-read sequencing.</title>
        <authorList>
            <person name="Singleton C.M."/>
            <person name="Petriglieri F."/>
            <person name="Kristensen J.M."/>
            <person name="Kirkegaard R.H."/>
            <person name="Michaelsen T.Y."/>
            <person name="Andersen M.H."/>
            <person name="Karst S.M."/>
            <person name="Dueholm M.S."/>
            <person name="Nielsen P.H."/>
            <person name="Albertsen M."/>
        </authorList>
    </citation>
    <scope>NUCLEOTIDE SEQUENCE [LARGE SCALE GENOMIC DNA]</scope>
    <source>
        <strain evidence="6">OdNE_18-Q3-R46-58_MAXAC.008</strain>
    </source>
</reference>
<dbReference type="InterPro" id="IPR042099">
    <property type="entry name" value="ANL_N_sf"/>
</dbReference>
<dbReference type="Gene3D" id="3.30.300.30">
    <property type="match status" value="1"/>
</dbReference>
<dbReference type="Gene3D" id="3.40.50.12780">
    <property type="entry name" value="N-terminal domain of ligase-like"/>
    <property type="match status" value="1"/>
</dbReference>
<keyword evidence="2" id="KW-0276">Fatty acid metabolism</keyword>
<dbReference type="EMBL" id="JADKCH010000001">
    <property type="protein sequence ID" value="MBK8571571.1"/>
    <property type="molecule type" value="Genomic_DNA"/>
</dbReference>
<dbReference type="PANTHER" id="PTHR43272">
    <property type="entry name" value="LONG-CHAIN-FATTY-ACID--COA LIGASE"/>
    <property type="match status" value="1"/>
</dbReference>
<dbReference type="InterPro" id="IPR045851">
    <property type="entry name" value="AMP-bd_C_sf"/>
</dbReference>
<gene>
    <name evidence="6" type="ORF">IPN91_02795</name>
</gene>